<dbReference type="PANTHER" id="PTHR35372">
    <property type="entry name" value="ATP BINDING PROTEIN-RELATED"/>
    <property type="match status" value="1"/>
</dbReference>
<dbReference type="GO" id="GO:0005524">
    <property type="term" value="F:ATP binding"/>
    <property type="evidence" value="ECO:0007669"/>
    <property type="project" value="UniProtKB-KW"/>
</dbReference>
<evidence type="ECO:0000259" key="4">
    <source>
        <dbReference type="PROSITE" id="PS51206"/>
    </source>
</evidence>
<dbReference type="GO" id="GO:0016817">
    <property type="term" value="F:hydrolase activity, acting on acid anhydrides"/>
    <property type="evidence" value="ECO:0007669"/>
    <property type="project" value="InterPro"/>
</dbReference>
<keyword evidence="2" id="KW-0378">Hydrolase</keyword>
<dbReference type="EMBL" id="MN738836">
    <property type="protein sequence ID" value="QHT38898.1"/>
    <property type="molecule type" value="Genomic_DNA"/>
</dbReference>
<dbReference type="Pfam" id="PF08707">
    <property type="entry name" value="PriCT_2"/>
    <property type="match status" value="1"/>
</dbReference>
<feature type="domain" description="SF3 helicase" evidence="4">
    <location>
        <begin position="660"/>
        <end position="822"/>
    </location>
</feature>
<dbReference type="AlphaFoldDB" id="A0A6C0FB41"/>
<dbReference type="PROSITE" id="PS51206">
    <property type="entry name" value="SF3_HELICASE_1"/>
    <property type="match status" value="1"/>
</dbReference>
<dbReference type="InterPro" id="IPR014015">
    <property type="entry name" value="Helicase_SF3_DNA-vir"/>
</dbReference>
<proteinExistence type="predicted"/>
<dbReference type="Gene3D" id="3.40.50.300">
    <property type="entry name" value="P-loop containing nucleotide triphosphate hydrolases"/>
    <property type="match status" value="1"/>
</dbReference>
<dbReference type="InterPro" id="IPR051620">
    <property type="entry name" value="ORF904-like_C"/>
</dbReference>
<dbReference type="InterPro" id="IPR006500">
    <property type="entry name" value="Helicase_put_C_phage/plasmid"/>
</dbReference>
<evidence type="ECO:0000256" key="2">
    <source>
        <dbReference type="ARBA" id="ARBA00022801"/>
    </source>
</evidence>
<name>A0A6C0FB41_9ZZZZ</name>
<dbReference type="InterPro" id="IPR027417">
    <property type="entry name" value="P-loop_NTPase"/>
</dbReference>
<evidence type="ECO:0000256" key="1">
    <source>
        <dbReference type="ARBA" id="ARBA00022741"/>
    </source>
</evidence>
<dbReference type="InterPro" id="IPR056443">
    <property type="entry name" value="AEP_C962R"/>
</dbReference>
<keyword evidence="1" id="KW-0547">Nucleotide-binding</keyword>
<protein>
    <recommendedName>
        <fullName evidence="4">SF3 helicase domain-containing protein</fullName>
    </recommendedName>
</protein>
<evidence type="ECO:0000313" key="5">
    <source>
        <dbReference type="EMBL" id="QHT38898.1"/>
    </source>
</evidence>
<dbReference type="NCBIfam" id="TIGR01613">
    <property type="entry name" value="primase_Cterm"/>
    <property type="match status" value="1"/>
</dbReference>
<dbReference type="InterPro" id="IPR014818">
    <property type="entry name" value="Phage/plasmid_primase_P4_C"/>
</dbReference>
<organism evidence="5">
    <name type="scientific">viral metagenome</name>
    <dbReference type="NCBI Taxonomy" id="1070528"/>
    <lineage>
        <taxon>unclassified sequences</taxon>
        <taxon>metagenomes</taxon>
        <taxon>organismal metagenomes</taxon>
    </lineage>
</organism>
<accession>A0A6C0FB41</accession>
<reference evidence="5" key="1">
    <citation type="journal article" date="2020" name="Nature">
        <title>Giant virus diversity and host interactions through global metagenomics.</title>
        <authorList>
            <person name="Schulz F."/>
            <person name="Roux S."/>
            <person name="Paez-Espino D."/>
            <person name="Jungbluth S."/>
            <person name="Walsh D.A."/>
            <person name="Denef V.J."/>
            <person name="McMahon K.D."/>
            <person name="Konstantinidis K.T."/>
            <person name="Eloe-Fadrosh E.A."/>
            <person name="Kyrpides N.C."/>
            <person name="Woyke T."/>
        </authorList>
    </citation>
    <scope>NUCLEOTIDE SEQUENCE</scope>
    <source>
        <strain evidence="5">GVMAG-S-ERX556106-38</strain>
    </source>
</reference>
<keyword evidence="3" id="KW-0067">ATP-binding</keyword>
<dbReference type="PANTHER" id="PTHR35372:SF2">
    <property type="entry name" value="SF3 HELICASE DOMAIN-CONTAINING PROTEIN"/>
    <property type="match status" value="1"/>
</dbReference>
<dbReference type="Pfam" id="PF08706">
    <property type="entry name" value="D5_N"/>
    <property type="match status" value="1"/>
</dbReference>
<dbReference type="InterPro" id="IPR014819">
    <property type="entry name" value="PriCT_2"/>
</dbReference>
<dbReference type="Pfam" id="PF23162">
    <property type="entry name" value="AEP_C962R"/>
    <property type="match status" value="1"/>
</dbReference>
<sequence>MESSDRLQYDDLKAYLMAHRCEDGQKPTHTRIGNKADIKGGKYYIPEEDENEFLFHVHREIVLKNGAEYLTEKQLGEGGAIAVDLDFRYETDIRNRQHNECDIMDLISIYLDVLKTIFIFVAASTDFDIYVFEKPSVNLTNDDVTKDGIHIVIGLKASSAVQCLIRERVLKIMNENPNDIDFINDLPLKEDCTWDKVLDEGISKGFVNWQLYGCKKPANQAYKLTGVYKVTLDETDNEFCTESIGCKDYQRNFENYKKMSIRYRDHPEVNLQPEITNILENRNSRGRPAKKGGRVLKTVPSGNLKVISRPSTDTESVDPTLLVPMDKIHTKEEFDLWVTYLEKTMQDNAKDYKLSEIHEYAKILPAKFYEEGSYNDWIRLGFALKNTSDVMFITWVLVSSKARNFHYADIPALFDTWCKIDKKTDGNMLTSRSIIYWAKEYAYDDYVNIKKKTLSYFVNISIESPNDREIAQVLYNLASERFICASLNSSSMTWYEFEGHRWVLDKGLRIRKSGISEDLYEVYYNEHINLMSVIQPQAQNAEYVDDPEYKGMIRKNKTLTEIMSKCHNNVQKNHIAKESAELFWDREFSEKLDQDKYTLSFTNGIIDLQTGEFRDGRPLDYISMTTDIPYLDDDAMNMSENKKIKGEVMTFMSELFPDAELMEYMWEHLGSVLIGANLSQTFNIYKGSGSNGKSLLTELMSICLGEYCNPTAPIGIITSKRQSLGGTSSELYALKSKRYAIFQEPTKGMVLNEGAMKEMTGDAKIQARELYQSSTSFLQMFSLAVCTNSLFEIKSQDEGTWRRLRIVDFKSCFKNPDVYDKLSEKEKASKYIYKKDPGLRDKLHEWAPVFMRLLVDRCVKNQGVVKDCDMVLAETNKYRLKQDLIGQFIQECVVEKEGSMLAKQEVSQQWKQWCETNQATNVPKVSELVEYMNTHYEKSGRGWANVTFSMYEDMDEDDFA</sequence>
<evidence type="ECO:0000256" key="3">
    <source>
        <dbReference type="ARBA" id="ARBA00022840"/>
    </source>
</evidence>